<dbReference type="AlphaFoldDB" id="A0A2T0RS35"/>
<gene>
    <name evidence="1" type="ORF">CLV70_114148</name>
</gene>
<reference evidence="1 2" key="1">
    <citation type="submission" date="2018-03" db="EMBL/GenBank/DDBJ databases">
        <title>Genomic Encyclopedia of Archaeal and Bacterial Type Strains, Phase II (KMG-II): from individual species to whole genera.</title>
        <authorList>
            <person name="Goeker M."/>
        </authorList>
    </citation>
    <scope>NUCLEOTIDE SEQUENCE [LARGE SCALE GENOMIC DNA]</scope>
    <source>
        <strain evidence="1 2">DSM 45348</strain>
    </source>
</reference>
<evidence type="ECO:0000313" key="2">
    <source>
        <dbReference type="Proteomes" id="UP000239209"/>
    </source>
</evidence>
<protein>
    <submittedName>
        <fullName evidence="1">Uncharacterized protein</fullName>
    </submittedName>
</protein>
<proteinExistence type="predicted"/>
<dbReference type="EMBL" id="PVZG01000014">
    <property type="protein sequence ID" value="PRY24015.1"/>
    <property type="molecule type" value="Genomic_DNA"/>
</dbReference>
<evidence type="ECO:0000313" key="1">
    <source>
        <dbReference type="EMBL" id="PRY24015.1"/>
    </source>
</evidence>
<dbReference type="SUPFAM" id="SSF143100">
    <property type="entry name" value="TTHA1013/TTHA0281-like"/>
    <property type="match status" value="1"/>
</dbReference>
<accession>A0A2T0RS35</accession>
<sequence>MIEGRAAMSEVRRFQLEVHKDENGYWAEVLDLPGCFASGRDLTELFEALSEAIGLYLTDESVTVTVDRVEEEIGEKVRKLPIRATLVPAG</sequence>
<dbReference type="InterPro" id="IPR035069">
    <property type="entry name" value="TTHA1013/TTHA0281-like"/>
</dbReference>
<dbReference type="Proteomes" id="UP000239209">
    <property type="component" value="Unassembled WGS sequence"/>
</dbReference>
<dbReference type="RefSeq" id="WP_211303898.1">
    <property type="nucleotide sequence ID" value="NZ_PVZG01000014.1"/>
</dbReference>
<organism evidence="1 2">
    <name type="scientific">Pseudosporangium ferrugineum</name>
    <dbReference type="NCBI Taxonomy" id="439699"/>
    <lineage>
        <taxon>Bacteria</taxon>
        <taxon>Bacillati</taxon>
        <taxon>Actinomycetota</taxon>
        <taxon>Actinomycetes</taxon>
        <taxon>Micromonosporales</taxon>
        <taxon>Micromonosporaceae</taxon>
        <taxon>Pseudosporangium</taxon>
    </lineage>
</organism>
<dbReference type="Gene3D" id="3.30.160.250">
    <property type="match status" value="1"/>
</dbReference>
<keyword evidence="2" id="KW-1185">Reference proteome</keyword>
<comment type="caution">
    <text evidence="1">The sequence shown here is derived from an EMBL/GenBank/DDBJ whole genome shotgun (WGS) entry which is preliminary data.</text>
</comment>
<name>A0A2T0RS35_9ACTN</name>